<dbReference type="InterPro" id="IPR018490">
    <property type="entry name" value="cNMP-bd_dom_sf"/>
</dbReference>
<dbReference type="InterPro" id="IPR012318">
    <property type="entry name" value="HTH_CRP"/>
</dbReference>
<reference evidence="7" key="1">
    <citation type="journal article" date="2019" name="Int. J. Syst. Evol. Microbiol.">
        <title>The Global Catalogue of Microorganisms (GCM) 10K type strain sequencing project: providing services to taxonomists for standard genome sequencing and annotation.</title>
        <authorList>
            <consortium name="The Broad Institute Genomics Platform"/>
            <consortium name="The Broad Institute Genome Sequencing Center for Infectious Disease"/>
            <person name="Wu L."/>
            <person name="Ma J."/>
        </authorList>
    </citation>
    <scope>NUCLEOTIDE SEQUENCE [LARGE SCALE GENOMIC DNA]</scope>
    <source>
        <strain evidence="7">JCM 16908</strain>
    </source>
</reference>
<dbReference type="Proteomes" id="UP001500888">
    <property type="component" value="Unassembled WGS sequence"/>
</dbReference>
<dbReference type="InterPro" id="IPR036390">
    <property type="entry name" value="WH_DNA-bd_sf"/>
</dbReference>
<dbReference type="Pfam" id="PF00027">
    <property type="entry name" value="cNMP_binding"/>
    <property type="match status" value="1"/>
</dbReference>
<name>A0ABP7IT60_9ACTN</name>
<dbReference type="InterPro" id="IPR000595">
    <property type="entry name" value="cNMP-bd_dom"/>
</dbReference>
<dbReference type="SMART" id="SM00419">
    <property type="entry name" value="HTH_CRP"/>
    <property type="match status" value="1"/>
</dbReference>
<dbReference type="Gene3D" id="1.10.10.10">
    <property type="entry name" value="Winged helix-like DNA-binding domain superfamily/Winged helix DNA-binding domain"/>
    <property type="match status" value="1"/>
</dbReference>
<comment type="caution">
    <text evidence="6">The sequence shown here is derived from an EMBL/GenBank/DDBJ whole genome shotgun (WGS) entry which is preliminary data.</text>
</comment>
<dbReference type="PANTHER" id="PTHR24567">
    <property type="entry name" value="CRP FAMILY TRANSCRIPTIONAL REGULATORY PROTEIN"/>
    <property type="match status" value="1"/>
</dbReference>
<dbReference type="Gene3D" id="2.60.120.10">
    <property type="entry name" value="Jelly Rolls"/>
    <property type="match status" value="1"/>
</dbReference>
<dbReference type="SUPFAM" id="SSF46785">
    <property type="entry name" value="Winged helix' DNA-binding domain"/>
    <property type="match status" value="1"/>
</dbReference>
<dbReference type="EMBL" id="BAAAZR010000020">
    <property type="protein sequence ID" value="GAA3826486.1"/>
    <property type="molecule type" value="Genomic_DNA"/>
</dbReference>
<sequence length="219" mass="23949">MNFGPHDLGRVPLLSHLEPPELARLWARTRPARFSRSEILRMQGQRADRLLVLLAGTVTAVCVTPAGGRRHLAYLRGPCVLDKTAVLDARGHTATFVADTACAVRTLPRQEFLRLIDEDAVARGHVLRHLADDLRRSQRRLVEATSLPAQARVAAWLLEAGAAPGAIVALPGSQEALGHLLGLSRVSVNRALKHLERRGAVRVEHGGIRLLSPETLEDR</sequence>
<evidence type="ECO:0000256" key="1">
    <source>
        <dbReference type="ARBA" id="ARBA00023015"/>
    </source>
</evidence>
<organism evidence="6 7">
    <name type="scientific">Sphaerisporangium flaviroseum</name>
    <dbReference type="NCBI Taxonomy" id="509199"/>
    <lineage>
        <taxon>Bacteria</taxon>
        <taxon>Bacillati</taxon>
        <taxon>Actinomycetota</taxon>
        <taxon>Actinomycetes</taxon>
        <taxon>Streptosporangiales</taxon>
        <taxon>Streptosporangiaceae</taxon>
        <taxon>Sphaerisporangium</taxon>
    </lineage>
</organism>
<keyword evidence="1" id="KW-0805">Transcription regulation</keyword>
<feature type="domain" description="Cyclic nucleotide-binding" evidence="4">
    <location>
        <begin position="13"/>
        <end position="116"/>
    </location>
</feature>
<dbReference type="CDD" id="cd00038">
    <property type="entry name" value="CAP_ED"/>
    <property type="match status" value="1"/>
</dbReference>
<keyword evidence="2" id="KW-0238">DNA-binding</keyword>
<dbReference type="Pfam" id="PF13545">
    <property type="entry name" value="HTH_Crp_2"/>
    <property type="match status" value="1"/>
</dbReference>
<evidence type="ECO:0000259" key="5">
    <source>
        <dbReference type="PROSITE" id="PS51063"/>
    </source>
</evidence>
<evidence type="ECO:0000256" key="3">
    <source>
        <dbReference type="ARBA" id="ARBA00023163"/>
    </source>
</evidence>
<dbReference type="PANTHER" id="PTHR24567:SF68">
    <property type="entry name" value="DNA-BINDING TRANSCRIPTIONAL DUAL REGULATOR CRP"/>
    <property type="match status" value="1"/>
</dbReference>
<evidence type="ECO:0000313" key="6">
    <source>
        <dbReference type="EMBL" id="GAA3826486.1"/>
    </source>
</evidence>
<dbReference type="SUPFAM" id="SSF51206">
    <property type="entry name" value="cAMP-binding domain-like"/>
    <property type="match status" value="1"/>
</dbReference>
<dbReference type="SMART" id="SM00100">
    <property type="entry name" value="cNMP"/>
    <property type="match status" value="1"/>
</dbReference>
<dbReference type="RefSeq" id="WP_344945934.1">
    <property type="nucleotide sequence ID" value="NZ_BAAAZR010000020.1"/>
</dbReference>
<feature type="domain" description="HTH crp-type" evidence="5">
    <location>
        <begin position="147"/>
        <end position="214"/>
    </location>
</feature>
<dbReference type="InterPro" id="IPR014710">
    <property type="entry name" value="RmlC-like_jellyroll"/>
</dbReference>
<protein>
    <submittedName>
        <fullName evidence="6">Crp/Fnr family transcriptional regulator</fullName>
    </submittedName>
</protein>
<accession>A0ABP7IT60</accession>
<dbReference type="PROSITE" id="PS50042">
    <property type="entry name" value="CNMP_BINDING_3"/>
    <property type="match status" value="1"/>
</dbReference>
<gene>
    <name evidence="6" type="ORF">GCM10022226_54010</name>
</gene>
<keyword evidence="3" id="KW-0804">Transcription</keyword>
<keyword evidence="7" id="KW-1185">Reference proteome</keyword>
<dbReference type="InterPro" id="IPR050397">
    <property type="entry name" value="Env_Response_Regulators"/>
</dbReference>
<evidence type="ECO:0000256" key="2">
    <source>
        <dbReference type="ARBA" id="ARBA00023125"/>
    </source>
</evidence>
<dbReference type="InterPro" id="IPR036388">
    <property type="entry name" value="WH-like_DNA-bd_sf"/>
</dbReference>
<evidence type="ECO:0000313" key="7">
    <source>
        <dbReference type="Proteomes" id="UP001500888"/>
    </source>
</evidence>
<dbReference type="PROSITE" id="PS51063">
    <property type="entry name" value="HTH_CRP_2"/>
    <property type="match status" value="1"/>
</dbReference>
<proteinExistence type="predicted"/>
<evidence type="ECO:0000259" key="4">
    <source>
        <dbReference type="PROSITE" id="PS50042"/>
    </source>
</evidence>